<accession>A0AA41U5L0</accession>
<sequence>MSRATAALRRAGATVGGLACLAAVAALAVLPAAGAGAPDAGPEARLVAVPPAESVLVCPVPASLVQPDVGDDQFSASPVPTESRLTAVATGGLASGATVTDLAGGATGALVGPLVAGSGAAVVSGDLPEESRVVRGTPSGSGDALTGTTASRTTAGDLRGLVTGGCTAPGIEHWLVGGSTEVGASARLVVQNPGRTAATVRLEAWGPSGPVALGSQASFVVPPGQQAETLLEAVAPEQRRFALRVTADGGRVTAYVQHHSIEGIVAAGVDLVVPGAAPSPAVSVAGLVSAGQPVDDPHAPRLRLLAPDASGTAHVSVYGPDGPVRVRGGEDLVLEAGQVTEVPLGGLPAGAYTAVVDATVPVVASGTFAGEGETLPDAVIDEHPYDRAWVAGRAVDGAGGGTVALPPLASSAVVLAALPAERGPDVRAAGRTQVVLGGRAADGSEAGQVTVDVPAGATVTVPAADLGADVVAVQVEPGEGAAVAWSVLATADDGTSKPGSLVSVLVPPAVGAPVADVLVRRVVAVG</sequence>
<name>A0AA41U5L0_9MICO</name>
<proteinExistence type="predicted"/>
<feature type="signal peptide" evidence="2">
    <location>
        <begin position="1"/>
        <end position="28"/>
    </location>
</feature>
<dbReference type="InterPro" id="IPR043777">
    <property type="entry name" value="DUF5719"/>
</dbReference>
<keyword evidence="2" id="KW-0732">Signal</keyword>
<reference evidence="3" key="1">
    <citation type="submission" date="2022-01" db="EMBL/GenBank/DDBJ databases">
        <title>Antribacter sp. nov., isolated from Guizhou of China.</title>
        <authorList>
            <person name="Chengliang C."/>
            <person name="Ya Z."/>
        </authorList>
    </citation>
    <scope>NUCLEOTIDE SEQUENCE</scope>
    <source>
        <strain evidence="3">KLBMP 9083</strain>
    </source>
</reference>
<dbReference type="AlphaFoldDB" id="A0AA41U5L0"/>
<organism evidence="3 4">
    <name type="scientific">Antribacter soli</name>
    <dbReference type="NCBI Taxonomy" id="2910976"/>
    <lineage>
        <taxon>Bacteria</taxon>
        <taxon>Bacillati</taxon>
        <taxon>Actinomycetota</taxon>
        <taxon>Actinomycetes</taxon>
        <taxon>Micrococcales</taxon>
        <taxon>Promicromonosporaceae</taxon>
        <taxon>Antribacter</taxon>
    </lineage>
</organism>
<dbReference type="EMBL" id="JAKGSG010000014">
    <property type="protein sequence ID" value="MCF4120133.1"/>
    <property type="molecule type" value="Genomic_DNA"/>
</dbReference>
<comment type="caution">
    <text evidence="3">The sequence shown here is derived from an EMBL/GenBank/DDBJ whole genome shotgun (WGS) entry which is preliminary data.</text>
</comment>
<evidence type="ECO:0000256" key="2">
    <source>
        <dbReference type="SAM" id="SignalP"/>
    </source>
</evidence>
<dbReference type="Pfam" id="PF18986">
    <property type="entry name" value="DUF5719"/>
    <property type="match status" value="1"/>
</dbReference>
<dbReference type="Proteomes" id="UP001165405">
    <property type="component" value="Unassembled WGS sequence"/>
</dbReference>
<gene>
    <name evidence="3" type="ORF">L1785_03995</name>
</gene>
<evidence type="ECO:0000313" key="4">
    <source>
        <dbReference type="Proteomes" id="UP001165405"/>
    </source>
</evidence>
<dbReference type="RefSeq" id="WP_236087845.1">
    <property type="nucleotide sequence ID" value="NZ_JAKGSG010000014.1"/>
</dbReference>
<evidence type="ECO:0000313" key="3">
    <source>
        <dbReference type="EMBL" id="MCF4120133.1"/>
    </source>
</evidence>
<feature type="chain" id="PRO_5041462886" evidence="2">
    <location>
        <begin position="29"/>
        <end position="526"/>
    </location>
</feature>
<protein>
    <submittedName>
        <fullName evidence="3">DUF5719 family protein</fullName>
    </submittedName>
</protein>
<keyword evidence="4" id="KW-1185">Reference proteome</keyword>
<evidence type="ECO:0000256" key="1">
    <source>
        <dbReference type="SAM" id="MobiDB-lite"/>
    </source>
</evidence>
<feature type="region of interest" description="Disordered" evidence="1">
    <location>
        <begin position="131"/>
        <end position="152"/>
    </location>
</feature>